<dbReference type="PANTHER" id="PTHR46797">
    <property type="entry name" value="HTH-TYPE TRANSCRIPTIONAL REGULATOR"/>
    <property type="match status" value="1"/>
</dbReference>
<protein>
    <submittedName>
        <fullName evidence="3">Transcriptional regulator with XRE-family HTH domain</fullName>
    </submittedName>
</protein>
<dbReference type="PANTHER" id="PTHR46797:SF1">
    <property type="entry name" value="METHYLPHOSPHONATE SYNTHASE"/>
    <property type="match status" value="1"/>
</dbReference>
<accession>A0ABS4HHU1</accession>
<dbReference type="EMBL" id="JAGGKK010000022">
    <property type="protein sequence ID" value="MBP1950485.1"/>
    <property type="molecule type" value="Genomic_DNA"/>
</dbReference>
<dbReference type="Gene3D" id="1.10.260.40">
    <property type="entry name" value="lambda repressor-like DNA-binding domains"/>
    <property type="match status" value="1"/>
</dbReference>
<dbReference type="CDD" id="cd00093">
    <property type="entry name" value="HTH_XRE"/>
    <property type="match status" value="1"/>
</dbReference>
<dbReference type="SUPFAM" id="SSF47413">
    <property type="entry name" value="lambda repressor-like DNA-binding domains"/>
    <property type="match status" value="1"/>
</dbReference>
<comment type="caution">
    <text evidence="3">The sequence shown here is derived from an EMBL/GenBank/DDBJ whole genome shotgun (WGS) entry which is preliminary data.</text>
</comment>
<feature type="domain" description="HTH cro/C1-type" evidence="2">
    <location>
        <begin position="10"/>
        <end position="64"/>
    </location>
</feature>
<keyword evidence="1" id="KW-0238">DNA-binding</keyword>
<gene>
    <name evidence="3" type="ORF">J2Z82_003442</name>
</gene>
<keyword evidence="4" id="KW-1185">Reference proteome</keyword>
<dbReference type="RefSeq" id="WP_209481959.1">
    <property type="nucleotide sequence ID" value="NZ_JAGGKK010000022.1"/>
</dbReference>
<evidence type="ECO:0000313" key="3">
    <source>
        <dbReference type="EMBL" id="MBP1950485.1"/>
    </source>
</evidence>
<dbReference type="InterPro" id="IPR001387">
    <property type="entry name" value="Cro/C1-type_HTH"/>
</dbReference>
<organism evidence="3 4">
    <name type="scientific">Virgibacillus litoralis</name>
    <dbReference type="NCBI Taxonomy" id="578221"/>
    <lineage>
        <taxon>Bacteria</taxon>
        <taxon>Bacillati</taxon>
        <taxon>Bacillota</taxon>
        <taxon>Bacilli</taxon>
        <taxon>Bacillales</taxon>
        <taxon>Bacillaceae</taxon>
        <taxon>Virgibacillus</taxon>
    </lineage>
</organism>
<dbReference type="PROSITE" id="PS50943">
    <property type="entry name" value="HTH_CROC1"/>
    <property type="match status" value="1"/>
</dbReference>
<name>A0ABS4HHU1_9BACI</name>
<dbReference type="SMART" id="SM00530">
    <property type="entry name" value="HTH_XRE"/>
    <property type="match status" value="1"/>
</dbReference>
<evidence type="ECO:0000313" key="4">
    <source>
        <dbReference type="Proteomes" id="UP001519328"/>
    </source>
</evidence>
<dbReference type="InterPro" id="IPR010982">
    <property type="entry name" value="Lambda_DNA-bd_dom_sf"/>
</dbReference>
<sequence>MDTQRLGRRIKAFRKLKGYTQVELAYKLELPIITLGSIERGKQEASEKLLNHIADTLSVSKKELTKADESAKEE</sequence>
<proteinExistence type="predicted"/>
<evidence type="ECO:0000259" key="2">
    <source>
        <dbReference type="PROSITE" id="PS50943"/>
    </source>
</evidence>
<dbReference type="InterPro" id="IPR050807">
    <property type="entry name" value="TransReg_Diox_bact_type"/>
</dbReference>
<evidence type="ECO:0000256" key="1">
    <source>
        <dbReference type="ARBA" id="ARBA00023125"/>
    </source>
</evidence>
<dbReference type="Pfam" id="PF01381">
    <property type="entry name" value="HTH_3"/>
    <property type="match status" value="1"/>
</dbReference>
<reference evidence="3 4" key="1">
    <citation type="submission" date="2021-03" db="EMBL/GenBank/DDBJ databases">
        <title>Genomic Encyclopedia of Type Strains, Phase IV (KMG-IV): sequencing the most valuable type-strain genomes for metagenomic binning, comparative biology and taxonomic classification.</title>
        <authorList>
            <person name="Goeker M."/>
        </authorList>
    </citation>
    <scope>NUCLEOTIDE SEQUENCE [LARGE SCALE GENOMIC DNA]</scope>
    <source>
        <strain evidence="3 4">DSM 21085</strain>
    </source>
</reference>
<dbReference type="Proteomes" id="UP001519328">
    <property type="component" value="Unassembled WGS sequence"/>
</dbReference>